<dbReference type="GO" id="GO:0015344">
    <property type="term" value="F:siderophore uptake transmembrane transporter activity"/>
    <property type="evidence" value="ECO:0007669"/>
    <property type="project" value="TreeGrafter"/>
</dbReference>
<accession>A0A933W2F2</accession>
<dbReference type="InterPro" id="IPR036942">
    <property type="entry name" value="Beta-barrel_TonB_sf"/>
</dbReference>
<proteinExistence type="inferred from homology"/>
<keyword evidence="4" id="KW-0812">Transmembrane</keyword>
<evidence type="ECO:0000256" key="7">
    <source>
        <dbReference type="ARBA" id="ARBA00023237"/>
    </source>
</evidence>
<sequence>MKTLAAAALLSLSAVATSHAAEAGNDTLRRVVVLPVSEVSTTRFDERSATANGTLGAAAIRRGNYGQDSPMLLANMAGAYAYSDAGNGIGYSYLTLRGFPQRRISVLVNGIPLNDPESHEVWWIDHPDLFASAEAVTVQRGAGAALYGAAALGGTVNVETGAFERQPRLTASTSVGSFGTRRVSFEGVSGMLRNDWNVHARYSRIETDGYRDRSWSRLWSYAFSARRTTLDQQWDLRLYGGPENTHLAYLGVSRDRLEGRVTGDADRDRRFNPIAYEGEQDHFFEPHYELEHTRVLGARTTLTQTAFWFDGRGYYDEQRLGRSLADYRLSPWLTRDTTLVPHDYYALDGNGNVVLDGQGRATIERTDLVRRREVTNRHFGWLPRLRHAWDHGSTTLGGELRFHDGRHVGRVLSGSALTPGTAPDVAYYDYHPRTLSAGLFAREEWDVRPELRVTADLAWRHQGYRMRDDRFDGIAFEQTYDFANPKLGLAWTPSERWSAFASYAMAAREPAFRDLYDAEGVGSLPLYGTIDVTNGVYENPLVKPEHVRDFEAGATWRSSQATASAVLYRMDFDDELVWAGQYNSDLGYPILGNAAKSVHQGLELSGAVTRALGGAKLDADANVTLADHHFVDYVEHYGPTSADDVSYAGKAIGFAPATMANLSARVSGAGVTLGAEAHHAGRIYVDNTES</sequence>
<keyword evidence="5 8" id="KW-0798">TonB box</keyword>
<keyword evidence="9" id="KW-0732">Signal</keyword>
<evidence type="ECO:0000256" key="8">
    <source>
        <dbReference type="RuleBase" id="RU003357"/>
    </source>
</evidence>
<dbReference type="GO" id="GO:0044718">
    <property type="term" value="P:siderophore transmembrane transport"/>
    <property type="evidence" value="ECO:0007669"/>
    <property type="project" value="TreeGrafter"/>
</dbReference>
<dbReference type="InterPro" id="IPR037066">
    <property type="entry name" value="Plug_dom_sf"/>
</dbReference>
<evidence type="ECO:0000259" key="10">
    <source>
        <dbReference type="Pfam" id="PF00593"/>
    </source>
</evidence>
<dbReference type="Gene3D" id="2.40.170.20">
    <property type="entry name" value="TonB-dependent receptor, beta-barrel domain"/>
    <property type="match status" value="1"/>
</dbReference>
<evidence type="ECO:0000256" key="2">
    <source>
        <dbReference type="ARBA" id="ARBA00022448"/>
    </source>
</evidence>
<dbReference type="InterPro" id="IPR000531">
    <property type="entry name" value="Beta-barrel_TonB"/>
</dbReference>
<evidence type="ECO:0000256" key="1">
    <source>
        <dbReference type="ARBA" id="ARBA00004571"/>
    </source>
</evidence>
<evidence type="ECO:0000313" key="13">
    <source>
        <dbReference type="Proteomes" id="UP000696931"/>
    </source>
</evidence>
<comment type="subcellular location">
    <subcellularLocation>
        <location evidence="1">Cell outer membrane</location>
        <topology evidence="1">Multi-pass membrane protein</topology>
    </subcellularLocation>
</comment>
<dbReference type="InterPro" id="IPR039426">
    <property type="entry name" value="TonB-dep_rcpt-like"/>
</dbReference>
<dbReference type="SUPFAM" id="SSF56935">
    <property type="entry name" value="Porins"/>
    <property type="match status" value="1"/>
</dbReference>
<feature type="domain" description="TonB-dependent receptor-like beta-barrel" evidence="10">
    <location>
        <begin position="304"/>
        <end position="665"/>
    </location>
</feature>
<comment type="similarity">
    <text evidence="8">Belongs to the TonB-dependent receptor family.</text>
</comment>
<organism evidence="12 13">
    <name type="scientific">Eiseniibacteriota bacterium</name>
    <dbReference type="NCBI Taxonomy" id="2212470"/>
    <lineage>
        <taxon>Bacteria</taxon>
        <taxon>Candidatus Eiseniibacteriota</taxon>
    </lineage>
</organism>
<keyword evidence="6 8" id="KW-0472">Membrane</keyword>
<name>A0A933W2F2_UNCEI</name>
<comment type="caution">
    <text evidence="12">The sequence shown here is derived from an EMBL/GenBank/DDBJ whole genome shotgun (WGS) entry which is preliminary data.</text>
</comment>
<feature type="non-terminal residue" evidence="12">
    <location>
        <position position="690"/>
    </location>
</feature>
<dbReference type="Proteomes" id="UP000696931">
    <property type="component" value="Unassembled WGS sequence"/>
</dbReference>
<feature type="chain" id="PRO_5037265706" evidence="9">
    <location>
        <begin position="21"/>
        <end position="690"/>
    </location>
</feature>
<feature type="domain" description="TonB-dependent receptor plug" evidence="11">
    <location>
        <begin position="57"/>
        <end position="155"/>
    </location>
</feature>
<dbReference type="Gene3D" id="2.170.130.10">
    <property type="entry name" value="TonB-dependent receptor, plug domain"/>
    <property type="match status" value="1"/>
</dbReference>
<dbReference type="Pfam" id="PF07715">
    <property type="entry name" value="Plug"/>
    <property type="match status" value="1"/>
</dbReference>
<evidence type="ECO:0000259" key="11">
    <source>
        <dbReference type="Pfam" id="PF07715"/>
    </source>
</evidence>
<dbReference type="GO" id="GO:0009279">
    <property type="term" value="C:cell outer membrane"/>
    <property type="evidence" value="ECO:0007669"/>
    <property type="project" value="UniProtKB-SubCell"/>
</dbReference>
<evidence type="ECO:0000256" key="6">
    <source>
        <dbReference type="ARBA" id="ARBA00023136"/>
    </source>
</evidence>
<evidence type="ECO:0000256" key="5">
    <source>
        <dbReference type="ARBA" id="ARBA00023077"/>
    </source>
</evidence>
<keyword evidence="3" id="KW-1134">Transmembrane beta strand</keyword>
<keyword evidence="2" id="KW-0813">Transport</keyword>
<evidence type="ECO:0000256" key="4">
    <source>
        <dbReference type="ARBA" id="ARBA00022692"/>
    </source>
</evidence>
<dbReference type="PANTHER" id="PTHR30069">
    <property type="entry name" value="TONB-DEPENDENT OUTER MEMBRANE RECEPTOR"/>
    <property type="match status" value="1"/>
</dbReference>
<keyword evidence="12" id="KW-0675">Receptor</keyword>
<evidence type="ECO:0000256" key="3">
    <source>
        <dbReference type="ARBA" id="ARBA00022452"/>
    </source>
</evidence>
<dbReference type="PANTHER" id="PTHR30069:SF39">
    <property type="entry name" value="BLL6183 PROTEIN"/>
    <property type="match status" value="1"/>
</dbReference>
<keyword evidence="7" id="KW-0998">Cell outer membrane</keyword>
<dbReference type="AlphaFoldDB" id="A0A933W2F2"/>
<protein>
    <submittedName>
        <fullName evidence="12">TonB-dependent receptor</fullName>
    </submittedName>
</protein>
<gene>
    <name evidence="12" type="ORF">HZA61_04825</name>
</gene>
<evidence type="ECO:0000256" key="9">
    <source>
        <dbReference type="SAM" id="SignalP"/>
    </source>
</evidence>
<dbReference type="InterPro" id="IPR012910">
    <property type="entry name" value="Plug_dom"/>
</dbReference>
<feature type="signal peptide" evidence="9">
    <location>
        <begin position="1"/>
        <end position="20"/>
    </location>
</feature>
<dbReference type="Pfam" id="PF00593">
    <property type="entry name" value="TonB_dep_Rec_b-barrel"/>
    <property type="match status" value="1"/>
</dbReference>
<dbReference type="EMBL" id="JACRIW010000035">
    <property type="protein sequence ID" value="MBI5168793.1"/>
    <property type="molecule type" value="Genomic_DNA"/>
</dbReference>
<reference evidence="12" key="1">
    <citation type="submission" date="2020-07" db="EMBL/GenBank/DDBJ databases">
        <title>Huge and variable diversity of episymbiotic CPR bacteria and DPANN archaea in groundwater ecosystems.</title>
        <authorList>
            <person name="He C.Y."/>
            <person name="Keren R."/>
            <person name="Whittaker M."/>
            <person name="Farag I.F."/>
            <person name="Doudna J."/>
            <person name="Cate J.H.D."/>
            <person name="Banfield J.F."/>
        </authorList>
    </citation>
    <scope>NUCLEOTIDE SEQUENCE</scope>
    <source>
        <strain evidence="12">NC_groundwater_1813_Pr3_B-0.1um_71_17</strain>
    </source>
</reference>
<evidence type="ECO:0000313" key="12">
    <source>
        <dbReference type="EMBL" id="MBI5168793.1"/>
    </source>
</evidence>